<dbReference type="OrthoDB" id="10662304at2759"/>
<protein>
    <recommendedName>
        <fullName evidence="3">RNI-like protein</fullName>
    </recommendedName>
</protein>
<name>A0A4Y7TAE1_COPMI</name>
<accession>A0A4Y7TAE1</accession>
<reference evidence="1 2" key="1">
    <citation type="journal article" date="2019" name="Nat. Ecol. Evol.">
        <title>Megaphylogeny resolves global patterns of mushroom evolution.</title>
        <authorList>
            <person name="Varga T."/>
            <person name="Krizsan K."/>
            <person name="Foldi C."/>
            <person name="Dima B."/>
            <person name="Sanchez-Garcia M."/>
            <person name="Sanchez-Ramirez S."/>
            <person name="Szollosi G.J."/>
            <person name="Szarkandi J.G."/>
            <person name="Papp V."/>
            <person name="Albert L."/>
            <person name="Andreopoulos W."/>
            <person name="Angelini C."/>
            <person name="Antonin V."/>
            <person name="Barry K.W."/>
            <person name="Bougher N.L."/>
            <person name="Buchanan P."/>
            <person name="Buyck B."/>
            <person name="Bense V."/>
            <person name="Catcheside P."/>
            <person name="Chovatia M."/>
            <person name="Cooper J."/>
            <person name="Damon W."/>
            <person name="Desjardin D."/>
            <person name="Finy P."/>
            <person name="Geml J."/>
            <person name="Haridas S."/>
            <person name="Hughes K."/>
            <person name="Justo A."/>
            <person name="Karasinski D."/>
            <person name="Kautmanova I."/>
            <person name="Kiss B."/>
            <person name="Kocsube S."/>
            <person name="Kotiranta H."/>
            <person name="LaButti K.M."/>
            <person name="Lechner B.E."/>
            <person name="Liimatainen K."/>
            <person name="Lipzen A."/>
            <person name="Lukacs Z."/>
            <person name="Mihaltcheva S."/>
            <person name="Morgado L.N."/>
            <person name="Niskanen T."/>
            <person name="Noordeloos M.E."/>
            <person name="Ohm R.A."/>
            <person name="Ortiz-Santana B."/>
            <person name="Ovrebo C."/>
            <person name="Racz N."/>
            <person name="Riley R."/>
            <person name="Savchenko A."/>
            <person name="Shiryaev A."/>
            <person name="Soop K."/>
            <person name="Spirin V."/>
            <person name="Szebenyi C."/>
            <person name="Tomsovsky M."/>
            <person name="Tulloss R.E."/>
            <person name="Uehling J."/>
            <person name="Grigoriev I.V."/>
            <person name="Vagvolgyi C."/>
            <person name="Papp T."/>
            <person name="Martin F.M."/>
            <person name="Miettinen O."/>
            <person name="Hibbett D.S."/>
            <person name="Nagy L.G."/>
        </authorList>
    </citation>
    <scope>NUCLEOTIDE SEQUENCE [LARGE SCALE GENOMIC DNA]</scope>
    <source>
        <strain evidence="1 2">FP101781</strain>
    </source>
</reference>
<dbReference type="EMBL" id="QPFP01000020">
    <property type="protein sequence ID" value="TEB31133.1"/>
    <property type="molecule type" value="Genomic_DNA"/>
</dbReference>
<comment type="caution">
    <text evidence="1">The sequence shown here is derived from an EMBL/GenBank/DDBJ whole genome shotgun (WGS) entry which is preliminary data.</text>
</comment>
<keyword evidence="2" id="KW-1185">Reference proteome</keyword>
<evidence type="ECO:0000313" key="1">
    <source>
        <dbReference type="EMBL" id="TEB31133.1"/>
    </source>
</evidence>
<dbReference type="Proteomes" id="UP000298030">
    <property type="component" value="Unassembled WGS sequence"/>
</dbReference>
<evidence type="ECO:0000313" key="2">
    <source>
        <dbReference type="Proteomes" id="UP000298030"/>
    </source>
</evidence>
<sequence>MHTKVLETRTADQVAPLTHIEVAFPDHNELTVQEYISEVQGLDERLFSSLERSQGRPLRVSLTSPNRIELAVSASGKGSRKRLIAFDHLWSTLLKSAPQWNELHLSMDADQCQWVFDALCPQDEGQHSNVGLPIASNLVSLRVGQRGPSGRSPLSASFSGMPRQLWENVKVLELCESITENMDDLLDLLAAFPSITTLVLGRSMKFWGPYEGRKQAFLPHLESVTFKGSPPLPGLHSALAVTAQSLRTFTFCDMTEECVQELNATRRVRFITEHSKELKAWMKGIGSGLTELTLSNNHIYPNGSWLLNCVKDHLLPNLVNLTLLGRCDTDLLLNMLAASRVCPNIERFVCVPDKYEDAFITQASALNFMRVRLGVAEKELGMRMLRYVHIGIRSERKAVDLRSALDISGKADFQGATIKLSYIPPRAVTLTLDNNKKVHKDYN</sequence>
<proteinExistence type="predicted"/>
<dbReference type="AlphaFoldDB" id="A0A4Y7TAE1"/>
<organism evidence="1 2">
    <name type="scientific">Coprinellus micaceus</name>
    <name type="common">Glistening ink-cap mushroom</name>
    <name type="synonym">Coprinus micaceus</name>
    <dbReference type="NCBI Taxonomy" id="71717"/>
    <lineage>
        <taxon>Eukaryota</taxon>
        <taxon>Fungi</taxon>
        <taxon>Dikarya</taxon>
        <taxon>Basidiomycota</taxon>
        <taxon>Agaricomycotina</taxon>
        <taxon>Agaricomycetes</taxon>
        <taxon>Agaricomycetidae</taxon>
        <taxon>Agaricales</taxon>
        <taxon>Agaricineae</taxon>
        <taxon>Psathyrellaceae</taxon>
        <taxon>Coprinellus</taxon>
    </lineage>
</organism>
<gene>
    <name evidence="1" type="ORF">FA13DRAFT_1709973</name>
</gene>
<evidence type="ECO:0008006" key="3">
    <source>
        <dbReference type="Google" id="ProtNLM"/>
    </source>
</evidence>